<dbReference type="HOGENOM" id="CLU_2687284_0_0_1"/>
<dbReference type="AlphaFoldDB" id="A0A0C2SLX2"/>
<dbReference type="Proteomes" id="UP000054549">
    <property type="component" value="Unassembled WGS sequence"/>
</dbReference>
<reference evidence="1 2" key="1">
    <citation type="submission" date="2014-04" db="EMBL/GenBank/DDBJ databases">
        <title>Evolutionary Origins and Diversification of the Mycorrhizal Mutualists.</title>
        <authorList>
            <consortium name="DOE Joint Genome Institute"/>
            <consortium name="Mycorrhizal Genomics Consortium"/>
            <person name="Kohler A."/>
            <person name="Kuo A."/>
            <person name="Nagy L.G."/>
            <person name="Floudas D."/>
            <person name="Copeland A."/>
            <person name="Barry K.W."/>
            <person name="Cichocki N."/>
            <person name="Veneault-Fourrey C."/>
            <person name="LaButti K."/>
            <person name="Lindquist E.A."/>
            <person name="Lipzen A."/>
            <person name="Lundell T."/>
            <person name="Morin E."/>
            <person name="Murat C."/>
            <person name="Riley R."/>
            <person name="Ohm R."/>
            <person name="Sun H."/>
            <person name="Tunlid A."/>
            <person name="Henrissat B."/>
            <person name="Grigoriev I.V."/>
            <person name="Hibbett D.S."/>
            <person name="Martin F."/>
        </authorList>
    </citation>
    <scope>NUCLEOTIDE SEQUENCE [LARGE SCALE GENOMIC DNA]</scope>
    <source>
        <strain evidence="1 2">Koide BX008</strain>
    </source>
</reference>
<dbReference type="OrthoDB" id="3244284at2759"/>
<organism evidence="1 2">
    <name type="scientific">Amanita muscaria (strain Koide BX008)</name>
    <dbReference type="NCBI Taxonomy" id="946122"/>
    <lineage>
        <taxon>Eukaryota</taxon>
        <taxon>Fungi</taxon>
        <taxon>Dikarya</taxon>
        <taxon>Basidiomycota</taxon>
        <taxon>Agaricomycotina</taxon>
        <taxon>Agaricomycetes</taxon>
        <taxon>Agaricomycetidae</taxon>
        <taxon>Agaricales</taxon>
        <taxon>Pluteineae</taxon>
        <taxon>Amanitaceae</taxon>
        <taxon>Amanita</taxon>
    </lineage>
</organism>
<sequence length="74" mass="8632">MILCTKRVIYYQTRVVRSMLGREGRALSRGDVYQDVNVTIFELHDVALLRTQALSFPHHRPCNEVKCRWLSAGR</sequence>
<accession>A0A0C2SLX2</accession>
<gene>
    <name evidence="1" type="ORF">M378DRAFT_163436</name>
</gene>
<dbReference type="EMBL" id="KN818251">
    <property type="protein sequence ID" value="KIL64190.1"/>
    <property type="molecule type" value="Genomic_DNA"/>
</dbReference>
<name>A0A0C2SLX2_AMAMK</name>
<protein>
    <submittedName>
        <fullName evidence="1">Uncharacterized protein</fullName>
    </submittedName>
</protein>
<dbReference type="InParanoid" id="A0A0C2SLX2"/>
<evidence type="ECO:0000313" key="2">
    <source>
        <dbReference type="Proteomes" id="UP000054549"/>
    </source>
</evidence>
<proteinExistence type="predicted"/>
<evidence type="ECO:0000313" key="1">
    <source>
        <dbReference type="EMBL" id="KIL64190.1"/>
    </source>
</evidence>
<keyword evidence="2" id="KW-1185">Reference proteome</keyword>